<proteinExistence type="predicted"/>
<dbReference type="InterPro" id="IPR036259">
    <property type="entry name" value="MFS_trans_sf"/>
</dbReference>
<feature type="non-terminal residue" evidence="2">
    <location>
        <position position="429"/>
    </location>
</feature>
<evidence type="ECO:0000313" key="2">
    <source>
        <dbReference type="EMBL" id="SVB61110.1"/>
    </source>
</evidence>
<dbReference type="EMBL" id="UINC01049392">
    <property type="protein sequence ID" value="SVB61110.1"/>
    <property type="molecule type" value="Genomic_DNA"/>
</dbReference>
<sequence length="429" mass="47637">MNFLNRIAKTTAKIEANELRAVLLSFAFVFTILASYYILRSIRDGLASDWTDVELSTIWTFTFFISFLVVALYGFACSKIKFKYLVPGVYAFFALTFFGLYILINTLPEFELTNQIFYVWVSVFSLLNISVFWSFMADIYSKQQATRLFGFIAAGSSLGAIFGPTISLLLASKIGSYNLILVSASLLIIPVFISTVLEKIRASDLGTQEINQGYDQPLGANILSGFKEFALNRLLLGIGIFIVLYTGISTFVYFELKNILVDYDQDLRTQIWAGMDLAVNVLAVITAMFATSRLATRFGLSVTLPLVPIIIILGLLIVAVSPILWVVVGLQIVRRAGEYSITKPAREMLFTIVDRESRFKAKSVIDVVVYRAGDIFWAWAFTGLTQVLGMSLAAIALVGAGIASMWSLLAVYLGRYFDKHQVVGSETKS</sequence>
<organism evidence="2">
    <name type="scientific">marine metagenome</name>
    <dbReference type="NCBI Taxonomy" id="408172"/>
    <lineage>
        <taxon>unclassified sequences</taxon>
        <taxon>metagenomes</taxon>
        <taxon>ecological metagenomes</taxon>
    </lineage>
</organism>
<keyword evidence="1" id="KW-0812">Transmembrane</keyword>
<dbReference type="GO" id="GO:0022857">
    <property type="term" value="F:transmembrane transporter activity"/>
    <property type="evidence" value="ECO:0007669"/>
    <property type="project" value="InterPro"/>
</dbReference>
<dbReference type="SUPFAM" id="SSF103473">
    <property type="entry name" value="MFS general substrate transporter"/>
    <property type="match status" value="1"/>
</dbReference>
<dbReference type="Pfam" id="PF07690">
    <property type="entry name" value="MFS_1"/>
    <property type="match status" value="1"/>
</dbReference>
<dbReference type="PANTHER" id="PTHR43596">
    <property type="entry name" value="ADP,ATP CARRIER PROTEIN"/>
    <property type="match status" value="1"/>
</dbReference>
<evidence type="ECO:0008006" key="3">
    <source>
        <dbReference type="Google" id="ProtNLM"/>
    </source>
</evidence>
<dbReference type="AlphaFoldDB" id="A0A382FDW2"/>
<feature type="transmembrane region" description="Helical" evidence="1">
    <location>
        <begin position="269"/>
        <end position="290"/>
    </location>
</feature>
<keyword evidence="1" id="KW-0472">Membrane</keyword>
<accession>A0A382FDW2</accession>
<dbReference type="InterPro" id="IPR011701">
    <property type="entry name" value="MFS"/>
</dbReference>
<feature type="transmembrane region" description="Helical" evidence="1">
    <location>
        <begin position="84"/>
        <end position="104"/>
    </location>
</feature>
<feature type="transmembrane region" description="Helical" evidence="1">
    <location>
        <begin position="234"/>
        <end position="254"/>
    </location>
</feature>
<protein>
    <recommendedName>
        <fullName evidence="3">Major facilitator superfamily (MFS) profile domain-containing protein</fullName>
    </recommendedName>
</protein>
<feature type="transmembrane region" description="Helical" evidence="1">
    <location>
        <begin position="58"/>
        <end position="77"/>
    </location>
</feature>
<feature type="transmembrane region" description="Helical" evidence="1">
    <location>
        <begin position="21"/>
        <end position="38"/>
    </location>
</feature>
<feature type="transmembrane region" description="Helical" evidence="1">
    <location>
        <begin position="387"/>
        <end position="413"/>
    </location>
</feature>
<feature type="transmembrane region" description="Helical" evidence="1">
    <location>
        <begin position="177"/>
        <end position="197"/>
    </location>
</feature>
<feature type="transmembrane region" description="Helical" evidence="1">
    <location>
        <begin position="148"/>
        <end position="171"/>
    </location>
</feature>
<name>A0A382FDW2_9ZZZZ</name>
<evidence type="ECO:0000256" key="1">
    <source>
        <dbReference type="SAM" id="Phobius"/>
    </source>
</evidence>
<dbReference type="Gene3D" id="1.20.1250.20">
    <property type="entry name" value="MFS general substrate transporter like domains"/>
    <property type="match status" value="1"/>
</dbReference>
<dbReference type="PANTHER" id="PTHR43596:SF1">
    <property type="entry name" value="ADP,ATP CARRIER PROTEIN"/>
    <property type="match status" value="1"/>
</dbReference>
<feature type="transmembrane region" description="Helical" evidence="1">
    <location>
        <begin position="116"/>
        <end position="136"/>
    </location>
</feature>
<feature type="transmembrane region" description="Helical" evidence="1">
    <location>
        <begin position="302"/>
        <end position="328"/>
    </location>
</feature>
<reference evidence="2" key="1">
    <citation type="submission" date="2018-05" db="EMBL/GenBank/DDBJ databases">
        <authorList>
            <person name="Lanie J.A."/>
            <person name="Ng W.-L."/>
            <person name="Kazmierczak K.M."/>
            <person name="Andrzejewski T.M."/>
            <person name="Davidsen T.M."/>
            <person name="Wayne K.J."/>
            <person name="Tettelin H."/>
            <person name="Glass J.I."/>
            <person name="Rusch D."/>
            <person name="Podicherti R."/>
            <person name="Tsui H.-C.T."/>
            <person name="Winkler M.E."/>
        </authorList>
    </citation>
    <scope>NUCLEOTIDE SEQUENCE</scope>
</reference>
<gene>
    <name evidence="2" type="ORF">METZ01_LOCUS213964</name>
</gene>
<keyword evidence="1" id="KW-1133">Transmembrane helix</keyword>